<dbReference type="GO" id="GO:0008168">
    <property type="term" value="F:methyltransferase activity"/>
    <property type="evidence" value="ECO:0007669"/>
    <property type="project" value="UniProtKB-KW"/>
</dbReference>
<keyword evidence="6" id="KW-0808">Transferase</keyword>
<evidence type="ECO:0000256" key="1">
    <source>
        <dbReference type="ARBA" id="ARBA00004127"/>
    </source>
</evidence>
<keyword evidence="7" id="KW-1185">Reference proteome</keyword>
<keyword evidence="2 5" id="KW-0812">Transmembrane</keyword>
<feature type="transmembrane region" description="Helical" evidence="5">
    <location>
        <begin position="21"/>
        <end position="43"/>
    </location>
</feature>
<dbReference type="GO" id="GO:0032259">
    <property type="term" value="P:methylation"/>
    <property type="evidence" value="ECO:0007669"/>
    <property type="project" value="UniProtKB-KW"/>
</dbReference>
<organism evidence="6 7">
    <name type="scientific">Rhizobium deserti</name>
    <dbReference type="NCBI Taxonomy" id="2547961"/>
    <lineage>
        <taxon>Bacteria</taxon>
        <taxon>Pseudomonadati</taxon>
        <taxon>Pseudomonadota</taxon>
        <taxon>Alphaproteobacteria</taxon>
        <taxon>Hyphomicrobiales</taxon>
        <taxon>Rhizobiaceae</taxon>
        <taxon>Rhizobium/Agrobacterium group</taxon>
        <taxon>Rhizobium</taxon>
    </lineage>
</organism>
<dbReference type="Gene3D" id="1.20.120.1630">
    <property type="match status" value="1"/>
</dbReference>
<keyword evidence="4 5" id="KW-0472">Membrane</keyword>
<dbReference type="EMBL" id="SMTL01000006">
    <property type="protein sequence ID" value="TDK31753.1"/>
    <property type="molecule type" value="Genomic_DNA"/>
</dbReference>
<dbReference type="GO" id="GO:0012505">
    <property type="term" value="C:endomembrane system"/>
    <property type="evidence" value="ECO:0007669"/>
    <property type="project" value="UniProtKB-SubCell"/>
</dbReference>
<dbReference type="Proteomes" id="UP000295238">
    <property type="component" value="Unassembled WGS sequence"/>
</dbReference>
<dbReference type="Pfam" id="PF04191">
    <property type="entry name" value="PEMT"/>
    <property type="match status" value="1"/>
</dbReference>
<gene>
    <name evidence="6" type="ORF">E2F50_18960</name>
</gene>
<proteinExistence type="predicted"/>
<comment type="subcellular location">
    <subcellularLocation>
        <location evidence="1">Endomembrane system</location>
        <topology evidence="1">Multi-pass membrane protein</topology>
    </subcellularLocation>
</comment>
<evidence type="ECO:0000256" key="2">
    <source>
        <dbReference type="ARBA" id="ARBA00022692"/>
    </source>
</evidence>
<evidence type="ECO:0000256" key="5">
    <source>
        <dbReference type="SAM" id="Phobius"/>
    </source>
</evidence>
<evidence type="ECO:0000256" key="4">
    <source>
        <dbReference type="ARBA" id="ARBA00023136"/>
    </source>
</evidence>
<keyword evidence="6" id="KW-0489">Methyltransferase</keyword>
<reference evidence="6 7" key="1">
    <citation type="submission" date="2019-03" db="EMBL/GenBank/DDBJ databases">
        <title>Rhizobium sp. nov., an bacterium isolated from biocrust in Mu Us Desert.</title>
        <authorList>
            <person name="Lixiong L."/>
        </authorList>
    </citation>
    <scope>NUCLEOTIDE SEQUENCE [LARGE SCALE GENOMIC DNA]</scope>
    <source>
        <strain evidence="6 7">SPY-1</strain>
    </source>
</reference>
<comment type="caution">
    <text evidence="6">The sequence shown here is derived from an EMBL/GenBank/DDBJ whole genome shotgun (WGS) entry which is preliminary data.</text>
</comment>
<evidence type="ECO:0000256" key="3">
    <source>
        <dbReference type="ARBA" id="ARBA00022989"/>
    </source>
</evidence>
<dbReference type="AlphaFoldDB" id="A0A4R5UAX1"/>
<dbReference type="InterPro" id="IPR007318">
    <property type="entry name" value="Phopholipid_MeTrfase"/>
</dbReference>
<evidence type="ECO:0000313" key="7">
    <source>
        <dbReference type="Proteomes" id="UP000295238"/>
    </source>
</evidence>
<protein>
    <submittedName>
        <fullName evidence="6">Isoprenylcysteine carboxylmethyltransferase family protein</fullName>
    </submittedName>
</protein>
<keyword evidence="3 5" id="KW-1133">Transmembrane helix</keyword>
<name>A0A4R5UAX1_9HYPH</name>
<feature type="transmembrane region" description="Helical" evidence="5">
    <location>
        <begin position="93"/>
        <end position="125"/>
    </location>
</feature>
<accession>A0A4R5UAX1</accession>
<evidence type="ECO:0000313" key="6">
    <source>
        <dbReference type="EMBL" id="TDK31753.1"/>
    </source>
</evidence>
<sequence>MRLEIIMNNVRVPFLQHYRINALRALGGLAFCLLSVTSAPPMLPLVNAILEIIGALAIFLAIAGRAWSLFYIGGRKNAELVTFGPYSITRNPLYFFSLVGIAGIGAQTGSLLSMAVFVLAGYLAFDMAMRGEEAYLSSRYGQGFDDYRMVVPRLWPDLSLWRECEDVPLRSARAVGSLRDGVVFVGAWLAIDLVRLAQAGGLLPVVWSLPI</sequence>
<feature type="transmembrane region" description="Helical" evidence="5">
    <location>
        <begin position="49"/>
        <end position="72"/>
    </location>
</feature>